<dbReference type="Gene3D" id="1.10.10.10">
    <property type="entry name" value="Winged helix-like DNA-binding domain superfamily/Winged helix DNA-binding domain"/>
    <property type="match status" value="1"/>
</dbReference>
<proteinExistence type="predicted"/>
<keyword evidence="2" id="KW-1185">Reference proteome</keyword>
<evidence type="ECO:0000313" key="1">
    <source>
        <dbReference type="EMBL" id="PTR13837.1"/>
    </source>
</evidence>
<dbReference type="GO" id="GO:0043565">
    <property type="term" value="F:sequence-specific DNA binding"/>
    <property type="evidence" value="ECO:0007669"/>
    <property type="project" value="InterPro"/>
</dbReference>
<evidence type="ECO:0008006" key="3">
    <source>
        <dbReference type="Google" id="ProtNLM"/>
    </source>
</evidence>
<dbReference type="EMBL" id="QAOT01000019">
    <property type="protein sequence ID" value="PTR13837.1"/>
    <property type="molecule type" value="Genomic_DNA"/>
</dbReference>
<comment type="caution">
    <text evidence="1">The sequence shown here is derived from an EMBL/GenBank/DDBJ whole genome shotgun (WGS) entry which is preliminary data.</text>
</comment>
<dbReference type="InterPro" id="IPR010921">
    <property type="entry name" value="Trp_repressor/repl_initiator"/>
</dbReference>
<dbReference type="AlphaFoldDB" id="A0A2T5JUK1"/>
<organism evidence="1 2">
    <name type="scientific">Cereibacter azotoformans</name>
    <dbReference type="NCBI Taxonomy" id="43057"/>
    <lineage>
        <taxon>Bacteria</taxon>
        <taxon>Pseudomonadati</taxon>
        <taxon>Pseudomonadota</taxon>
        <taxon>Alphaproteobacteria</taxon>
        <taxon>Rhodobacterales</taxon>
        <taxon>Paracoccaceae</taxon>
        <taxon>Cereibacter</taxon>
    </lineage>
</organism>
<protein>
    <recommendedName>
        <fullName evidence="3">Transposase</fullName>
    </recommendedName>
</protein>
<accession>A0A2T5JUK1</accession>
<dbReference type="InterPro" id="IPR036388">
    <property type="entry name" value="WH-like_DNA-bd_sf"/>
</dbReference>
<name>A0A2T5JUK1_9RHOB</name>
<gene>
    <name evidence="1" type="ORF">C8J28_1192</name>
</gene>
<dbReference type="Proteomes" id="UP000244060">
    <property type="component" value="Unassembled WGS sequence"/>
</dbReference>
<sequence length="44" mass="4894">MSVTMDDPIKRWTSKRKTALVVEIIQGKTTVAEASRSVTSLQMV</sequence>
<evidence type="ECO:0000313" key="2">
    <source>
        <dbReference type="Proteomes" id="UP000244060"/>
    </source>
</evidence>
<reference evidence="1 2" key="1">
    <citation type="submission" date="2018-04" db="EMBL/GenBank/DDBJ databases">
        <title>Genomic Encyclopedia of Type Strains, Phase III (KMG-III): the genomes of soil and plant-associated and newly described type strains.</title>
        <authorList>
            <person name="Whitman W."/>
        </authorList>
    </citation>
    <scope>NUCLEOTIDE SEQUENCE [LARGE SCALE GENOMIC DNA]</scope>
    <source>
        <strain evidence="1 2">KA25</strain>
    </source>
</reference>
<dbReference type="RefSeq" id="WP_280523341.1">
    <property type="nucleotide sequence ID" value="NZ_QAOT01000019.1"/>
</dbReference>
<dbReference type="SUPFAM" id="SSF48295">
    <property type="entry name" value="TrpR-like"/>
    <property type="match status" value="1"/>
</dbReference>